<accession>A0ABW7XF54</accession>
<dbReference type="InterPro" id="IPR051495">
    <property type="entry name" value="Epithelial_Barrier/Signaling"/>
</dbReference>
<name>A0ABW7XF54_9MICO</name>
<dbReference type="PANTHER" id="PTHR13802">
    <property type="entry name" value="MUCIN 4-RELATED"/>
    <property type="match status" value="1"/>
</dbReference>
<organism evidence="3 4">
    <name type="scientific">Promicromonospora kroppenstedtii</name>
    <dbReference type="NCBI Taxonomy" id="440482"/>
    <lineage>
        <taxon>Bacteria</taxon>
        <taxon>Bacillati</taxon>
        <taxon>Actinomycetota</taxon>
        <taxon>Actinomycetes</taxon>
        <taxon>Micrococcales</taxon>
        <taxon>Promicromonosporaceae</taxon>
        <taxon>Promicromonospora</taxon>
    </lineage>
</organism>
<dbReference type="PROSITE" id="PS51233">
    <property type="entry name" value="VWFD"/>
    <property type="match status" value="1"/>
</dbReference>
<gene>
    <name evidence="3" type="ORF">ACH47X_04350</name>
</gene>
<evidence type="ECO:0000259" key="2">
    <source>
        <dbReference type="PROSITE" id="PS51233"/>
    </source>
</evidence>
<proteinExistence type="predicted"/>
<protein>
    <submittedName>
        <fullName evidence="3">VWD domain-containing protein</fullName>
    </submittedName>
</protein>
<dbReference type="EMBL" id="JBIRYI010000002">
    <property type="protein sequence ID" value="MFI2486114.1"/>
    <property type="molecule type" value="Genomic_DNA"/>
</dbReference>
<feature type="transmembrane region" description="Helical" evidence="1">
    <location>
        <begin position="380"/>
        <end position="400"/>
    </location>
</feature>
<dbReference type="InterPro" id="IPR001846">
    <property type="entry name" value="VWF_type-D"/>
</dbReference>
<sequence>MTAVAVSVVSAQISPAQEDPGGHRLNAAERTAVAQILDRAAEQATAVAACPPNDTDTATASGRRCIAEEVRGSRSGLLDACFNAAKAALANAIYTRHECHKGYGVQAEAIAQGRAIQKLNSAGVYGKAAVAGGITPDIQWEVTYPGTTGKKSGRIDILLYDKDDPIAPIELVEVKKKPNARDAAAQLARYQRDFPKGANNRTVQARDLAGYSDTFRVLVRDCAERGVKKEVIEKFTVYQSAPGILLFAKNGKDVRDCGEQEEQPGGGEVEVPEAVPEEVPQFCADGCWAPAPGRDADNDGKDDFWEYFLDGHPELNDLPAWPKLPVVPIPDDEEVWVTVAAAAALAVVVLGIIAFCTGTAGGCLAFLGVAATAEAGGMSVGLAAGIAAALAAMGVGWLVYGDPHMVTLDGRAYDLMSVGEFTYLQIPELDVTVQARFEAFNDNLSILGPIATEVNDQHVEIGTDYVQVDGQEIVLDADGGSLLLGDGSAIVRDGTAYTLLWAGENEGAVLQRQGRNVRAFVPEGLETAGLAGNNNGDPTDDFDYRDGTPAGAEPSPELIHGAYADSWRITAEETMFTYGPGESTDTFTDPDFPESIADVSDLSDSVVTAATTVCADAGVTPGPQFDACILDVALTEDDSFAADSALVEGVPHDPSQSAFGSGSLTEDFEGQVSSSFESRTYETVGSTTLAGPLFDTPGYRMHVTNAPRHDQIDLGFDLYLFGPVSGTSTQQRLEVAVDGQEISEFNLDGAAPVASGGPDWSFNALGQGQTADGTAYTSFRATTTIPHAQPGLSIDLRPSNFRGLLDTALGIDNVELDLAVPAPASTTGTLPLTVSPGAAGGRFEATSEADTYVVNVTAGDRLTFSPTTCTASAKFSLVDTATDEEVFGQDHCLSSITTGALAGGQYELRVTPWGPAAYPGDYGFDLFTVPDAQTFAYSLGEVVADGEPGTGAGNLETASSVDRYTFSLPTGTAMRYERLGSYFNYRIIDTATGDAVGNGYTDADFNLPAGSYVLEVGHSGDKGTYSFRLFETPAPQTFGYTLGSTVSDGVPGAGAGRLETTASVDRYTFNLSAASTLQYQQVLQKFFNYRIVDTSSGDVVGTGHTDKQFNLPAGSYALEVGRGNDKGIYSFKLFSVPTPQSFAYTLGATVANGVPGAGAGTLETIASVDRFTFTTTAVTALQYDMLSVNFPNFRLVSLSSGQVVASGFRDQQFTVPPDQYAFEVTGIQGNYSFKLFEAPDPQTFAYALGSTISNGVPAAGAGNLETVASVDRYTFSVPASGEYQVQITALTAYKVIDALTNAVVLSDTTSRRVSLPAGEYVTEVGPGTSGTYTLRIYEVPAPQVFAYTLGSTVSNGVPAAGAGNLETTSSVDRYTFTLAQETKLQYEYFSPSFPFSFSVINQTSGQVVGTGNSNKQFTLPAGQYALEFGGGQSGTYSFQFFQVPVAQEFQYTLGTVVSSGVPAAGAGNLETVASVDRYAFTLSQNATVQYEYLKITAPYAYKIINVATGQTVGTGTVNKQFTLPAGDYVIEFGPGNKGTYSFRISTIAGSIAGPGAWVMV</sequence>
<feature type="domain" description="VWFD" evidence="2">
    <location>
        <begin position="395"/>
        <end position="575"/>
    </location>
</feature>
<dbReference type="Proteomes" id="UP001611580">
    <property type="component" value="Unassembled WGS sequence"/>
</dbReference>
<feature type="transmembrane region" description="Helical" evidence="1">
    <location>
        <begin position="335"/>
        <end position="368"/>
    </location>
</feature>
<evidence type="ECO:0000313" key="4">
    <source>
        <dbReference type="Proteomes" id="UP001611580"/>
    </source>
</evidence>
<evidence type="ECO:0000313" key="3">
    <source>
        <dbReference type="EMBL" id="MFI2486114.1"/>
    </source>
</evidence>
<dbReference type="PANTHER" id="PTHR13802:SF65">
    <property type="entry name" value="NIDOGEN"/>
    <property type="match status" value="1"/>
</dbReference>
<keyword evidence="1" id="KW-1133">Transmembrane helix</keyword>
<dbReference type="RefSeq" id="WP_397401759.1">
    <property type="nucleotide sequence ID" value="NZ_JBIRYI010000002.1"/>
</dbReference>
<reference evidence="3 4" key="1">
    <citation type="submission" date="2024-10" db="EMBL/GenBank/DDBJ databases">
        <title>The Natural Products Discovery Center: Release of the First 8490 Sequenced Strains for Exploring Actinobacteria Biosynthetic Diversity.</title>
        <authorList>
            <person name="Kalkreuter E."/>
            <person name="Kautsar S.A."/>
            <person name="Yang D."/>
            <person name="Bader C.D."/>
            <person name="Teijaro C.N."/>
            <person name="Fluegel L."/>
            <person name="Davis C.M."/>
            <person name="Simpson J.R."/>
            <person name="Lauterbach L."/>
            <person name="Steele A.D."/>
            <person name="Gui C."/>
            <person name="Meng S."/>
            <person name="Li G."/>
            <person name="Viehrig K."/>
            <person name="Ye F."/>
            <person name="Su P."/>
            <person name="Kiefer A.F."/>
            <person name="Nichols A."/>
            <person name="Cepeda A.J."/>
            <person name="Yan W."/>
            <person name="Fan B."/>
            <person name="Jiang Y."/>
            <person name="Adhikari A."/>
            <person name="Zheng C.-J."/>
            <person name="Schuster L."/>
            <person name="Cowan T.M."/>
            <person name="Smanski M.J."/>
            <person name="Chevrette M.G."/>
            <person name="De Carvalho L.P.S."/>
            <person name="Shen B."/>
        </authorList>
    </citation>
    <scope>NUCLEOTIDE SEQUENCE [LARGE SCALE GENOMIC DNA]</scope>
    <source>
        <strain evidence="3 4">NPDC019481</strain>
    </source>
</reference>
<keyword evidence="1" id="KW-0812">Transmembrane</keyword>
<evidence type="ECO:0000256" key="1">
    <source>
        <dbReference type="SAM" id="Phobius"/>
    </source>
</evidence>
<keyword evidence="4" id="KW-1185">Reference proteome</keyword>
<keyword evidence="1" id="KW-0472">Membrane</keyword>
<comment type="caution">
    <text evidence="3">The sequence shown here is derived from an EMBL/GenBank/DDBJ whole genome shotgun (WGS) entry which is preliminary data.</text>
</comment>
<dbReference type="Pfam" id="PF00094">
    <property type="entry name" value="VWD"/>
    <property type="match status" value="1"/>
</dbReference>